<proteinExistence type="predicted"/>
<accession>A0A5B2VQW1</accession>
<protein>
    <submittedName>
        <fullName evidence="1">Uncharacterized protein</fullName>
    </submittedName>
</protein>
<reference evidence="1 2" key="1">
    <citation type="submission" date="2019-09" db="EMBL/GenBank/DDBJ databases">
        <title>Salinarimonas rosea gen. nov., sp. nov., a new member of the a-2 subgroup of the Proteobacteria.</title>
        <authorList>
            <person name="Liu J."/>
        </authorList>
    </citation>
    <scope>NUCLEOTIDE SEQUENCE [LARGE SCALE GENOMIC DNA]</scope>
    <source>
        <strain evidence="1 2">BN140002</strain>
    </source>
</reference>
<organism evidence="1 2">
    <name type="scientific">Salinarimonas soli</name>
    <dbReference type="NCBI Taxonomy" id="1638099"/>
    <lineage>
        <taxon>Bacteria</taxon>
        <taxon>Pseudomonadati</taxon>
        <taxon>Pseudomonadota</taxon>
        <taxon>Alphaproteobacteria</taxon>
        <taxon>Hyphomicrobiales</taxon>
        <taxon>Salinarimonadaceae</taxon>
        <taxon>Salinarimonas</taxon>
    </lineage>
</organism>
<reference evidence="1 2" key="2">
    <citation type="submission" date="2019-09" db="EMBL/GenBank/DDBJ databases">
        <authorList>
            <person name="Jin C."/>
        </authorList>
    </citation>
    <scope>NUCLEOTIDE SEQUENCE [LARGE SCALE GENOMIC DNA]</scope>
    <source>
        <strain evidence="1 2">BN140002</strain>
    </source>
</reference>
<dbReference type="RefSeq" id="WP_149816014.1">
    <property type="nucleotide sequence ID" value="NZ_VUOA01000010.1"/>
</dbReference>
<sequence length="77" mass="8013">MNRAFGVQVTMPGDDAGAYPLVVVATGERDAELVAARAAGGEASAVTLRELTEEEARQYGLDMGRHGDAKALPALNL</sequence>
<gene>
    <name evidence="1" type="ORF">F0L46_05320</name>
</gene>
<dbReference type="OrthoDB" id="7998029at2"/>
<dbReference type="EMBL" id="VUOA01000010">
    <property type="protein sequence ID" value="KAA2241058.1"/>
    <property type="molecule type" value="Genomic_DNA"/>
</dbReference>
<comment type="caution">
    <text evidence="1">The sequence shown here is derived from an EMBL/GenBank/DDBJ whole genome shotgun (WGS) entry which is preliminary data.</text>
</comment>
<dbReference type="Proteomes" id="UP000323142">
    <property type="component" value="Unassembled WGS sequence"/>
</dbReference>
<evidence type="ECO:0000313" key="1">
    <source>
        <dbReference type="EMBL" id="KAA2241058.1"/>
    </source>
</evidence>
<evidence type="ECO:0000313" key="2">
    <source>
        <dbReference type="Proteomes" id="UP000323142"/>
    </source>
</evidence>
<keyword evidence="2" id="KW-1185">Reference proteome</keyword>
<name>A0A5B2VQW1_9HYPH</name>
<dbReference type="AlphaFoldDB" id="A0A5B2VQW1"/>